<evidence type="ECO:0000256" key="10">
    <source>
        <dbReference type="ARBA" id="ARBA00023033"/>
    </source>
</evidence>
<evidence type="ECO:0000256" key="11">
    <source>
        <dbReference type="ARBA" id="ARBA00023136"/>
    </source>
</evidence>
<reference evidence="14" key="1">
    <citation type="submission" date="2025-08" db="UniProtKB">
        <authorList>
            <consortium name="RefSeq"/>
        </authorList>
    </citation>
    <scope>IDENTIFICATION</scope>
    <source>
        <tissue evidence="14">Leaf</tissue>
    </source>
</reference>
<dbReference type="Proteomes" id="UP000827889">
    <property type="component" value="Chromosome 6"/>
</dbReference>
<proteinExistence type="inferred from homology"/>
<feature type="region of interest" description="Disordered" evidence="12">
    <location>
        <begin position="1"/>
        <end position="24"/>
    </location>
</feature>
<keyword evidence="11" id="KW-0472">Membrane</keyword>
<sequence length="164" mass="18048">MNPSSSSSPSSWPSSFANGGSPGGTQPGPYPFPLLGNLHQIKPKAAAASCFAEWSWLYGPVMSVWLGSKLSIVLSSPDLAKEVLKDHDQVLASRHRMESTVKITRDGKGLVWAEFRKICVLELFSARRIEVLRPIREDEVRNMAESVFQDCTRNEDQGSSLVVT</sequence>
<comment type="cofactor">
    <cofactor evidence="1">
        <name>heme</name>
        <dbReference type="ChEBI" id="CHEBI:30413"/>
    </cofactor>
</comment>
<keyword evidence="10" id="KW-0503">Monooxygenase</keyword>
<keyword evidence="8" id="KW-0560">Oxidoreductase</keyword>
<evidence type="ECO:0000313" key="13">
    <source>
        <dbReference type="Proteomes" id="UP000827889"/>
    </source>
</evidence>
<keyword evidence="4" id="KW-0349">Heme</keyword>
<keyword evidence="6" id="KW-0479">Metal-binding</keyword>
<keyword evidence="9" id="KW-0408">Iron</keyword>
<evidence type="ECO:0000256" key="1">
    <source>
        <dbReference type="ARBA" id="ARBA00001971"/>
    </source>
</evidence>
<evidence type="ECO:0000256" key="12">
    <source>
        <dbReference type="SAM" id="MobiDB-lite"/>
    </source>
</evidence>
<dbReference type="InterPro" id="IPR036396">
    <property type="entry name" value="Cyt_P450_sf"/>
</dbReference>
<evidence type="ECO:0000256" key="9">
    <source>
        <dbReference type="ARBA" id="ARBA00023004"/>
    </source>
</evidence>
<accession>A0ABM3HJ25</accession>
<dbReference type="SUPFAM" id="SSF48264">
    <property type="entry name" value="Cytochrome P450"/>
    <property type="match status" value="1"/>
</dbReference>
<evidence type="ECO:0000256" key="6">
    <source>
        <dbReference type="ARBA" id="ARBA00022723"/>
    </source>
</evidence>
<evidence type="ECO:0000256" key="2">
    <source>
        <dbReference type="ARBA" id="ARBA00004167"/>
    </source>
</evidence>
<organism evidence="13 14">
    <name type="scientific">Rhodamnia argentea</name>
    <dbReference type="NCBI Taxonomy" id="178133"/>
    <lineage>
        <taxon>Eukaryota</taxon>
        <taxon>Viridiplantae</taxon>
        <taxon>Streptophyta</taxon>
        <taxon>Embryophyta</taxon>
        <taxon>Tracheophyta</taxon>
        <taxon>Spermatophyta</taxon>
        <taxon>Magnoliopsida</taxon>
        <taxon>eudicotyledons</taxon>
        <taxon>Gunneridae</taxon>
        <taxon>Pentapetalae</taxon>
        <taxon>rosids</taxon>
        <taxon>malvids</taxon>
        <taxon>Myrtales</taxon>
        <taxon>Myrtaceae</taxon>
        <taxon>Myrtoideae</taxon>
        <taxon>Myrteae</taxon>
        <taxon>Australasian group</taxon>
        <taxon>Rhodamnia</taxon>
    </lineage>
</organism>
<dbReference type="InterPro" id="IPR001128">
    <property type="entry name" value="Cyt_P450"/>
</dbReference>
<dbReference type="Gene3D" id="1.10.630.10">
    <property type="entry name" value="Cytochrome P450"/>
    <property type="match status" value="1"/>
</dbReference>
<comment type="subcellular location">
    <subcellularLocation>
        <location evidence="2">Membrane</location>
        <topology evidence="2">Single-pass membrane protein</topology>
    </subcellularLocation>
</comment>
<evidence type="ECO:0000256" key="3">
    <source>
        <dbReference type="ARBA" id="ARBA00010617"/>
    </source>
</evidence>
<evidence type="ECO:0000256" key="4">
    <source>
        <dbReference type="ARBA" id="ARBA00022617"/>
    </source>
</evidence>
<dbReference type="PANTHER" id="PTHR47944">
    <property type="entry name" value="CYTOCHROME P450 98A9"/>
    <property type="match status" value="1"/>
</dbReference>
<evidence type="ECO:0000256" key="7">
    <source>
        <dbReference type="ARBA" id="ARBA00022989"/>
    </source>
</evidence>
<keyword evidence="7" id="KW-1133">Transmembrane helix</keyword>
<dbReference type="GeneID" id="115727524"/>
<keyword evidence="5" id="KW-0812">Transmembrane</keyword>
<name>A0ABM3HJ25_9MYRT</name>
<protein>
    <submittedName>
        <fullName evidence="14">Cytochrome P450 98A2-like</fullName>
    </submittedName>
</protein>
<evidence type="ECO:0000256" key="5">
    <source>
        <dbReference type="ARBA" id="ARBA00022692"/>
    </source>
</evidence>
<keyword evidence="13" id="KW-1185">Reference proteome</keyword>
<dbReference type="RefSeq" id="XP_048136587.1">
    <property type="nucleotide sequence ID" value="XM_048280630.1"/>
</dbReference>
<comment type="similarity">
    <text evidence="3">Belongs to the cytochrome P450 family.</text>
</comment>
<gene>
    <name evidence="14" type="primary">LOC115727524</name>
</gene>
<feature type="compositionally biased region" description="Low complexity" evidence="12">
    <location>
        <begin position="1"/>
        <end position="15"/>
    </location>
</feature>
<evidence type="ECO:0000313" key="14">
    <source>
        <dbReference type="RefSeq" id="XP_048136587.1"/>
    </source>
</evidence>
<dbReference type="Pfam" id="PF00067">
    <property type="entry name" value="p450"/>
    <property type="match status" value="1"/>
</dbReference>
<evidence type="ECO:0000256" key="8">
    <source>
        <dbReference type="ARBA" id="ARBA00023002"/>
    </source>
</evidence>
<dbReference type="PANTHER" id="PTHR47944:SF10">
    <property type="entry name" value="CYTOCHROME P450 98A9"/>
    <property type="match status" value="1"/>
</dbReference>